<accession>A0A2I4D9M5</accession>
<dbReference type="STRING" id="52670.A0A2I4D9M5"/>
<dbReference type="InterPro" id="IPR006602">
    <property type="entry name" value="DM10_dom"/>
</dbReference>
<comment type="subcellular location">
    <subcellularLocation>
        <location evidence="1">Cytoplasm</location>
        <location evidence="1">Cytoskeleton</location>
        <location evidence="1">Cilium axoneme</location>
    </subcellularLocation>
</comment>
<evidence type="ECO:0000256" key="3">
    <source>
        <dbReference type="ARBA" id="ARBA00022737"/>
    </source>
</evidence>
<dbReference type="FunFam" id="2.30.29.170:FF:000003">
    <property type="entry name" value="EF-hand domain (C-terminal) containing 1"/>
    <property type="match status" value="1"/>
</dbReference>
<reference evidence="9" key="1">
    <citation type="submission" date="2025-08" db="UniProtKB">
        <authorList>
            <consortium name="RefSeq"/>
        </authorList>
    </citation>
    <scope>IDENTIFICATION</scope>
</reference>
<keyword evidence="8" id="KW-1185">Reference proteome</keyword>
<dbReference type="Pfam" id="PF06565">
    <property type="entry name" value="DM10_dom"/>
    <property type="match status" value="3"/>
</dbReference>
<dbReference type="KEGG" id="alim:106536278"/>
<dbReference type="SMART" id="SM00676">
    <property type="entry name" value="DM10"/>
    <property type="match status" value="2"/>
</dbReference>
<dbReference type="GO" id="GO:0005874">
    <property type="term" value="C:microtubule"/>
    <property type="evidence" value="ECO:0007669"/>
    <property type="project" value="TreeGrafter"/>
</dbReference>
<protein>
    <submittedName>
        <fullName evidence="9">EF-hand domain-containing family member C2</fullName>
    </submittedName>
</protein>
<evidence type="ECO:0000313" key="8">
    <source>
        <dbReference type="Proteomes" id="UP000192220"/>
    </source>
</evidence>
<dbReference type="GO" id="GO:0010975">
    <property type="term" value="P:regulation of neuron projection development"/>
    <property type="evidence" value="ECO:0007669"/>
    <property type="project" value="TreeGrafter"/>
</dbReference>
<evidence type="ECO:0000313" key="9">
    <source>
        <dbReference type="RefSeq" id="XP_013888939.1"/>
    </source>
</evidence>
<dbReference type="PANTHER" id="PTHR12086">
    <property type="entry name" value="EF-HAND DOMAIN C-TERMINAL CONTAINING PROTEIN"/>
    <property type="match status" value="1"/>
</dbReference>
<evidence type="ECO:0000256" key="2">
    <source>
        <dbReference type="ARBA" id="ARBA00022490"/>
    </source>
</evidence>
<dbReference type="OrthoDB" id="10255210at2759"/>
<evidence type="ECO:0000256" key="4">
    <source>
        <dbReference type="ARBA" id="ARBA00023212"/>
    </source>
</evidence>
<feature type="domain" description="DM10" evidence="7">
    <location>
        <begin position="193"/>
        <end position="297"/>
    </location>
</feature>
<dbReference type="PANTHER" id="PTHR12086:SF11">
    <property type="entry name" value="EF-HAND DOMAIN-CONTAINING FAMILY MEMBER C2"/>
    <property type="match status" value="1"/>
</dbReference>
<keyword evidence="5" id="KW-0966">Cell projection</keyword>
<feature type="domain" description="DM10" evidence="7">
    <location>
        <begin position="359"/>
        <end position="423"/>
    </location>
</feature>
<dbReference type="AlphaFoldDB" id="A0A2I4D9M5"/>
<dbReference type="RefSeq" id="XP_013888939.1">
    <property type="nucleotide sequence ID" value="XM_014033485.1"/>
</dbReference>
<proteinExistence type="predicted"/>
<sequence>MLAVSQKPGIGGKPLAGQKNKPKYSVYPRGEGSGQPSWIALDKQVLCFEAYFREAVPAAHYETHRIRKCKIYFFLEDDTIKVEEPKCKNSGIPQGRLIHRQRIPLPPPKDDEFYSVFHFNINQDMVFYSRIFTVTSCDLFTRNFLTKLGVRLNEPAAVPDDLNSKLQEQQAQSTNPLRPHKRCNMMKQFLENDGKILRFNCFWDDTDSTFRDPREFVLHYYLADDTIEIFEVIPPNSGRDSVPKFLRRCKLPKTGAVSEKFYKDPDLLVGAELNVWGRRMIITDCDEFTKQHYRSKYSMEDFTPVQYKDPPAPKPSKLVPPYNGFGSEEDSLSSCQGLVPKRPQKDFHKFMVKDRCGLNSNTLTFRAKMMTTDPVDKERVFIISFYLSDDSMSVFEQPQRNSGRNLWMLAATEIHFWTSDANL</sequence>
<feature type="region of interest" description="Disordered" evidence="6">
    <location>
        <begin position="1"/>
        <end position="27"/>
    </location>
</feature>
<evidence type="ECO:0000256" key="1">
    <source>
        <dbReference type="ARBA" id="ARBA00004430"/>
    </source>
</evidence>
<dbReference type="Proteomes" id="UP000192220">
    <property type="component" value="Unplaced"/>
</dbReference>
<dbReference type="GeneID" id="106536278"/>
<keyword evidence="3" id="KW-0677">Repeat</keyword>
<dbReference type="PROSITE" id="PS51336">
    <property type="entry name" value="DM10"/>
    <property type="match status" value="3"/>
</dbReference>
<dbReference type="InterPro" id="IPR040193">
    <property type="entry name" value="EFHC1/EFHC2/EFHB"/>
</dbReference>
<evidence type="ECO:0000256" key="5">
    <source>
        <dbReference type="ARBA" id="ARBA00023273"/>
    </source>
</evidence>
<keyword evidence="4" id="KW-0206">Cytoskeleton</keyword>
<keyword evidence="2" id="KW-0963">Cytoplasm</keyword>
<organism evidence="8 9">
    <name type="scientific">Austrofundulus limnaeus</name>
    <name type="common">Annual killifish</name>
    <dbReference type="NCBI Taxonomy" id="52670"/>
    <lineage>
        <taxon>Eukaryota</taxon>
        <taxon>Metazoa</taxon>
        <taxon>Chordata</taxon>
        <taxon>Craniata</taxon>
        <taxon>Vertebrata</taxon>
        <taxon>Euteleostomi</taxon>
        <taxon>Actinopterygii</taxon>
        <taxon>Neopterygii</taxon>
        <taxon>Teleostei</taxon>
        <taxon>Neoteleostei</taxon>
        <taxon>Acanthomorphata</taxon>
        <taxon>Ovalentaria</taxon>
        <taxon>Atherinomorphae</taxon>
        <taxon>Cyprinodontiformes</taxon>
        <taxon>Rivulidae</taxon>
        <taxon>Austrofundulus</taxon>
    </lineage>
</organism>
<dbReference type="FunFam" id="2.30.29.170:FF:000001">
    <property type="entry name" value="EF-hand domain containing 1"/>
    <property type="match status" value="1"/>
</dbReference>
<dbReference type="GO" id="GO:0005930">
    <property type="term" value="C:axoneme"/>
    <property type="evidence" value="ECO:0007669"/>
    <property type="project" value="UniProtKB-SubCell"/>
</dbReference>
<gene>
    <name evidence="9" type="primary">LOC106536278</name>
</gene>
<dbReference type="InParanoid" id="A0A2I4D9M5"/>
<feature type="domain" description="DM10" evidence="7">
    <location>
        <begin position="42"/>
        <end position="149"/>
    </location>
</feature>
<evidence type="ECO:0000256" key="6">
    <source>
        <dbReference type="SAM" id="MobiDB-lite"/>
    </source>
</evidence>
<name>A0A2I4D9M5_AUSLI</name>
<dbReference type="Gene3D" id="2.30.29.170">
    <property type="match status" value="3"/>
</dbReference>
<evidence type="ECO:0000259" key="7">
    <source>
        <dbReference type="PROSITE" id="PS51336"/>
    </source>
</evidence>
<dbReference type="FunCoup" id="A0A2I4D9M5">
    <property type="interactions" value="218"/>
</dbReference>